<protein>
    <submittedName>
        <fullName evidence="1">SH3 domain-containing protein</fullName>
    </submittedName>
</protein>
<gene>
    <name evidence="1" type="ORF">HQ393_03860</name>
</gene>
<evidence type="ECO:0000313" key="2">
    <source>
        <dbReference type="Proteomes" id="UP000509597"/>
    </source>
</evidence>
<keyword evidence="2" id="KW-1185">Reference proteome</keyword>
<reference evidence="1 2" key="1">
    <citation type="submission" date="2020-07" db="EMBL/GenBank/DDBJ databases">
        <title>Complete genome sequence of Chitinibacter sp. 2T18.</title>
        <authorList>
            <person name="Bae J.-W."/>
            <person name="Choi J.-W."/>
        </authorList>
    </citation>
    <scope>NUCLEOTIDE SEQUENCE [LARGE SCALE GENOMIC DNA]</scope>
    <source>
        <strain evidence="1 2">2T18</strain>
    </source>
</reference>
<proteinExistence type="predicted"/>
<dbReference type="Pfam" id="PF06347">
    <property type="entry name" value="SH3_4"/>
    <property type="match status" value="2"/>
</dbReference>
<dbReference type="InterPro" id="IPR010466">
    <property type="entry name" value="DUF1058"/>
</dbReference>
<dbReference type="AlphaFoldDB" id="A0A7H9BFU0"/>
<organism evidence="1 2">
    <name type="scientific">Chitinibacter bivalviorum</name>
    <dbReference type="NCBI Taxonomy" id="2739434"/>
    <lineage>
        <taxon>Bacteria</taxon>
        <taxon>Pseudomonadati</taxon>
        <taxon>Pseudomonadota</taxon>
        <taxon>Betaproteobacteria</taxon>
        <taxon>Neisseriales</taxon>
        <taxon>Chitinibacteraceae</taxon>
        <taxon>Chitinibacter</taxon>
    </lineage>
</organism>
<dbReference type="Proteomes" id="UP000509597">
    <property type="component" value="Chromosome"/>
</dbReference>
<sequence length="149" mass="16876">MSKPLINQLLIATLLVATTSSVYAIEYRSTAKHGVILYDAPVETSDKRFILSTNIPLEFLAEQGNWIRVRDRDGTLAWALKSDISTTRYVQVNRLAEVRKDANTSSTLLFKVDRNVVLELLQDTRTGWLKIKHRDGAVGYIRIEDVWGA</sequence>
<name>A0A7H9BFU0_9NEIS</name>
<evidence type="ECO:0000313" key="1">
    <source>
        <dbReference type="EMBL" id="QLG87457.1"/>
    </source>
</evidence>
<dbReference type="KEGG" id="chiz:HQ393_03860"/>
<dbReference type="EMBL" id="CP058627">
    <property type="protein sequence ID" value="QLG87457.1"/>
    <property type="molecule type" value="Genomic_DNA"/>
</dbReference>
<dbReference type="RefSeq" id="WP_179357540.1">
    <property type="nucleotide sequence ID" value="NZ_CP058627.1"/>
</dbReference>
<dbReference type="Gene3D" id="2.30.30.40">
    <property type="entry name" value="SH3 Domains"/>
    <property type="match status" value="1"/>
</dbReference>
<accession>A0A7H9BFU0</accession>